<dbReference type="RefSeq" id="WP_199194506.1">
    <property type="nucleotide sequence ID" value="NZ_PZHR01000270.1"/>
</dbReference>
<name>A0A2T4S6V6_9STAP</name>
<dbReference type="GO" id="GO:0016491">
    <property type="term" value="F:oxidoreductase activity"/>
    <property type="evidence" value="ECO:0007669"/>
    <property type="project" value="UniProtKB-KW"/>
</dbReference>
<feature type="non-terminal residue" evidence="3">
    <location>
        <position position="169"/>
    </location>
</feature>
<proteinExistence type="inferred from homology"/>
<dbReference type="Gene3D" id="1.10.1530.10">
    <property type="match status" value="1"/>
</dbReference>
<dbReference type="EMBL" id="PZHR01000270">
    <property type="protein sequence ID" value="PTK53308.1"/>
    <property type="molecule type" value="Genomic_DNA"/>
</dbReference>
<dbReference type="Proteomes" id="UP000240400">
    <property type="component" value="Unassembled WGS sequence"/>
</dbReference>
<dbReference type="Pfam" id="PF02615">
    <property type="entry name" value="Ldh_2"/>
    <property type="match status" value="1"/>
</dbReference>
<evidence type="ECO:0000256" key="2">
    <source>
        <dbReference type="ARBA" id="ARBA00023002"/>
    </source>
</evidence>
<sequence>MSEENLVYVGYDELRQLFKEKLMLAGMPDKYADKVAELMVFADARGIHSHGAVRLRYYAERTAKGGFNLEPEIKFEKTGKSTGIYHADNTVGHYAAYHAMEEAIQMAKENGIAAVGVKEMGHSGAIGYYTQMAGKHGLVSLSVCQSAPMVVPFGGTKPYFGTNPRAFGA</sequence>
<comment type="caution">
    <text evidence="3">The sequence shown here is derived from an EMBL/GenBank/DDBJ whole genome shotgun (WGS) entry which is preliminary data.</text>
</comment>
<accession>A0A2T4S6V6</accession>
<evidence type="ECO:0000313" key="3">
    <source>
        <dbReference type="EMBL" id="PTK53308.1"/>
    </source>
</evidence>
<dbReference type="InterPro" id="IPR003767">
    <property type="entry name" value="Malate/L-lactate_DH-like"/>
</dbReference>
<dbReference type="AlphaFoldDB" id="A0A2T4S6V6"/>
<dbReference type="Gene3D" id="3.30.1370.60">
    <property type="entry name" value="Hypothetical oxidoreductase yiak, domain 2"/>
    <property type="match status" value="1"/>
</dbReference>
<gene>
    <name evidence="3" type="ORF">BUZ61_14125</name>
</gene>
<keyword evidence="2" id="KW-0560">Oxidoreductase</keyword>
<evidence type="ECO:0000313" key="4">
    <source>
        <dbReference type="Proteomes" id="UP000240400"/>
    </source>
</evidence>
<organism evidence="3 4">
    <name type="scientific">Staphylococcus nepalensis</name>
    <dbReference type="NCBI Taxonomy" id="214473"/>
    <lineage>
        <taxon>Bacteria</taxon>
        <taxon>Bacillati</taxon>
        <taxon>Bacillota</taxon>
        <taxon>Bacilli</taxon>
        <taxon>Bacillales</taxon>
        <taxon>Staphylococcaceae</taxon>
        <taxon>Staphylococcus</taxon>
    </lineage>
</organism>
<dbReference type="PANTHER" id="PTHR11091">
    <property type="entry name" value="OXIDOREDUCTASE-RELATED"/>
    <property type="match status" value="1"/>
</dbReference>
<comment type="similarity">
    <text evidence="1">Belongs to the LDH2/MDH2 oxidoreductase family.</text>
</comment>
<evidence type="ECO:0000256" key="1">
    <source>
        <dbReference type="ARBA" id="ARBA00006056"/>
    </source>
</evidence>
<protein>
    <submittedName>
        <fullName evidence="3">Ureidoglycolate dehydrogenase</fullName>
    </submittedName>
</protein>
<dbReference type="InterPro" id="IPR036111">
    <property type="entry name" value="Mal/L-sulfo/L-lacto_DH-like_sf"/>
</dbReference>
<dbReference type="SUPFAM" id="SSF89733">
    <property type="entry name" value="L-sulfolactate dehydrogenase-like"/>
    <property type="match status" value="1"/>
</dbReference>
<dbReference type="PANTHER" id="PTHR11091:SF0">
    <property type="entry name" value="MALATE DEHYDROGENASE"/>
    <property type="match status" value="1"/>
</dbReference>
<dbReference type="InterPro" id="IPR043144">
    <property type="entry name" value="Mal/L-sulf/L-lact_DH-like_ah"/>
</dbReference>
<dbReference type="InterPro" id="IPR043143">
    <property type="entry name" value="Mal/L-sulf/L-lact_DH-like_NADP"/>
</dbReference>
<reference evidence="3 4" key="1">
    <citation type="journal article" date="2016" name="Front. Microbiol.">
        <title>Comprehensive Phylogenetic Analysis of Bovine Non-aureus Staphylococci Species Based on Whole-Genome Sequencing.</title>
        <authorList>
            <person name="Naushad S."/>
            <person name="Barkema H.W."/>
            <person name="Luby C."/>
            <person name="Condas L.A."/>
            <person name="Nobrega D.B."/>
            <person name="Carson D.A."/>
            <person name="De Buck J."/>
        </authorList>
    </citation>
    <scope>NUCLEOTIDE SEQUENCE [LARGE SCALE GENOMIC DNA]</scope>
    <source>
        <strain evidence="3 4">SNUC 4337</strain>
    </source>
</reference>